<dbReference type="Gene3D" id="1.25.40.10">
    <property type="entry name" value="Tetratricopeptide repeat domain"/>
    <property type="match status" value="1"/>
</dbReference>
<protein>
    <submittedName>
        <fullName evidence="3">Uncharacterized protein</fullName>
    </submittedName>
</protein>
<feature type="repeat" description="TPR" evidence="1">
    <location>
        <begin position="295"/>
        <end position="328"/>
    </location>
</feature>
<evidence type="ECO:0000313" key="3">
    <source>
        <dbReference type="EMBL" id="RXR19362.1"/>
    </source>
</evidence>
<feature type="chain" id="PRO_5020389755" evidence="2">
    <location>
        <begin position="19"/>
        <end position="395"/>
    </location>
</feature>
<reference evidence="4" key="1">
    <citation type="submission" date="2019-01" db="EMBL/GenBank/DDBJ databases">
        <title>Cytophagaceae bacterium strain CAR-16.</title>
        <authorList>
            <person name="Chen W.-M."/>
        </authorList>
    </citation>
    <scope>NUCLEOTIDE SEQUENCE [LARGE SCALE GENOMIC DNA]</scope>
    <source>
        <strain evidence="4">LLJ-11</strain>
    </source>
</reference>
<feature type="signal peptide" evidence="2">
    <location>
        <begin position="1"/>
        <end position="18"/>
    </location>
</feature>
<keyword evidence="1" id="KW-0802">TPR repeat</keyword>
<dbReference type="AlphaFoldDB" id="A0A4Q1K433"/>
<dbReference type="OrthoDB" id="1451408at2"/>
<dbReference type="InterPro" id="IPR019734">
    <property type="entry name" value="TPR_rpt"/>
</dbReference>
<sequence>MKTQILPFLLVTSFLTFAQSQEGYWDNQRVTNKEIQLSRGEKMIVKSEDFPIGTTEFAYRITLLDENQKMVSDLASVLKAIPDPYYISKGTGSAISLLSNISGSDKCTYAIFPDNTKASDFIGSESVEKACLYQKNPVSKDAKVVSLAKNTCLDDEASVVWFVFKNENWVMTEKIILEIVPWVDYQARKGWTTAAKNSASTWVSNYIKSIDSKYRGTSGNFLKSLYQEFDAEQFATFTEEQKKALFEKYNAQFKSKLETNRNYYKEASDWAKKENYAEAISVLEEKIASKPPLAAQESNLLGELYLKTNQIEKAFITLKNASTLFPENLFLKLNLAHAFMFKDEVAAAKKIHKQFMSQNISAKQTWKNKAINDLNDFKKSNVPQKNIDKIWRLYN</sequence>
<dbReference type="EMBL" id="SBKO01000002">
    <property type="protein sequence ID" value="RXR19362.1"/>
    <property type="molecule type" value="Genomic_DNA"/>
</dbReference>
<gene>
    <name evidence="3" type="ORF">EQG63_07940</name>
</gene>
<dbReference type="RefSeq" id="WP_129435820.1">
    <property type="nucleotide sequence ID" value="NZ_SBKO01000002.1"/>
</dbReference>
<keyword evidence="2" id="KW-0732">Signal</keyword>
<organism evidence="3 4">
    <name type="scientific">Flavobacterium amnicola</name>
    <dbReference type="NCBI Taxonomy" id="2506422"/>
    <lineage>
        <taxon>Bacteria</taxon>
        <taxon>Pseudomonadati</taxon>
        <taxon>Bacteroidota</taxon>
        <taxon>Flavobacteriia</taxon>
        <taxon>Flavobacteriales</taxon>
        <taxon>Flavobacteriaceae</taxon>
        <taxon>Flavobacterium</taxon>
    </lineage>
</organism>
<name>A0A4Q1K433_9FLAO</name>
<dbReference type="SUPFAM" id="SSF48452">
    <property type="entry name" value="TPR-like"/>
    <property type="match status" value="1"/>
</dbReference>
<comment type="caution">
    <text evidence="3">The sequence shown here is derived from an EMBL/GenBank/DDBJ whole genome shotgun (WGS) entry which is preliminary data.</text>
</comment>
<evidence type="ECO:0000256" key="1">
    <source>
        <dbReference type="PROSITE-ProRule" id="PRU00339"/>
    </source>
</evidence>
<proteinExistence type="predicted"/>
<dbReference type="Proteomes" id="UP000290283">
    <property type="component" value="Unassembled WGS sequence"/>
</dbReference>
<dbReference type="PROSITE" id="PS50005">
    <property type="entry name" value="TPR"/>
    <property type="match status" value="1"/>
</dbReference>
<keyword evidence="4" id="KW-1185">Reference proteome</keyword>
<evidence type="ECO:0000256" key="2">
    <source>
        <dbReference type="SAM" id="SignalP"/>
    </source>
</evidence>
<evidence type="ECO:0000313" key="4">
    <source>
        <dbReference type="Proteomes" id="UP000290283"/>
    </source>
</evidence>
<dbReference type="InterPro" id="IPR011990">
    <property type="entry name" value="TPR-like_helical_dom_sf"/>
</dbReference>
<accession>A0A4Q1K433</accession>